<keyword evidence="2 4" id="KW-0808">Transferase</keyword>
<dbReference type="EC" id="2.3.1.16" evidence="9"/>
<dbReference type="SUPFAM" id="SSF53901">
    <property type="entry name" value="Thiolase-like"/>
    <property type="match status" value="1"/>
</dbReference>
<keyword evidence="6" id="KW-1133">Transmembrane helix</keyword>
<dbReference type="Pfam" id="PF02803">
    <property type="entry name" value="Thiolase_C"/>
    <property type="match status" value="1"/>
</dbReference>
<comment type="caution">
    <text evidence="9">The sequence shown here is derived from an EMBL/GenBank/DDBJ whole genome shotgun (WGS) entry which is preliminary data.</text>
</comment>
<evidence type="ECO:0000259" key="7">
    <source>
        <dbReference type="Pfam" id="PF00108"/>
    </source>
</evidence>
<dbReference type="InterPro" id="IPR020616">
    <property type="entry name" value="Thiolase_N"/>
</dbReference>
<evidence type="ECO:0000256" key="6">
    <source>
        <dbReference type="SAM" id="Phobius"/>
    </source>
</evidence>
<evidence type="ECO:0000256" key="3">
    <source>
        <dbReference type="ARBA" id="ARBA00023315"/>
    </source>
</evidence>
<evidence type="ECO:0000259" key="8">
    <source>
        <dbReference type="Pfam" id="PF02803"/>
    </source>
</evidence>
<dbReference type="InterPro" id="IPR020617">
    <property type="entry name" value="Thiolase_C"/>
</dbReference>
<name>A0A5M6IM83_9PROT</name>
<dbReference type="EMBL" id="VWPK01000063">
    <property type="protein sequence ID" value="KAA5608959.1"/>
    <property type="molecule type" value="Genomic_DNA"/>
</dbReference>
<feature type="domain" description="Thiolase N-terminal" evidence="7">
    <location>
        <begin position="5"/>
        <end position="239"/>
    </location>
</feature>
<evidence type="ECO:0000256" key="1">
    <source>
        <dbReference type="ARBA" id="ARBA00010982"/>
    </source>
</evidence>
<dbReference type="GO" id="GO:0003988">
    <property type="term" value="F:acetyl-CoA C-acyltransferase activity"/>
    <property type="evidence" value="ECO:0007669"/>
    <property type="project" value="UniProtKB-EC"/>
</dbReference>
<feature type="domain" description="Thiolase C-terminal" evidence="8">
    <location>
        <begin position="258"/>
        <end position="368"/>
    </location>
</feature>
<dbReference type="AlphaFoldDB" id="A0A5M6IM83"/>
<evidence type="ECO:0000313" key="9">
    <source>
        <dbReference type="EMBL" id="KAA5608959.1"/>
    </source>
</evidence>
<dbReference type="RefSeq" id="WP_150044539.1">
    <property type="nucleotide sequence ID" value="NZ_OW485601.1"/>
</dbReference>
<organism evidence="9 10">
    <name type="scientific">Rhodovastum atsumiense</name>
    <dbReference type="NCBI Taxonomy" id="504468"/>
    <lineage>
        <taxon>Bacteria</taxon>
        <taxon>Pseudomonadati</taxon>
        <taxon>Pseudomonadota</taxon>
        <taxon>Alphaproteobacteria</taxon>
        <taxon>Acetobacterales</taxon>
        <taxon>Acetobacteraceae</taxon>
        <taxon>Rhodovastum</taxon>
    </lineage>
</organism>
<evidence type="ECO:0000313" key="10">
    <source>
        <dbReference type="Proteomes" id="UP000325255"/>
    </source>
</evidence>
<dbReference type="InterPro" id="IPR020613">
    <property type="entry name" value="Thiolase_CS"/>
</dbReference>
<keyword evidence="6" id="KW-0812">Transmembrane</keyword>
<proteinExistence type="inferred from homology"/>
<feature type="transmembrane region" description="Helical" evidence="6">
    <location>
        <begin position="346"/>
        <end position="367"/>
    </location>
</feature>
<dbReference type="Proteomes" id="UP000325255">
    <property type="component" value="Unassembled WGS sequence"/>
</dbReference>
<dbReference type="PIRSF" id="PIRSF000429">
    <property type="entry name" value="Ac-CoA_Ac_transf"/>
    <property type="match status" value="1"/>
</dbReference>
<evidence type="ECO:0000256" key="2">
    <source>
        <dbReference type="ARBA" id="ARBA00022679"/>
    </source>
</evidence>
<reference evidence="9 10" key="1">
    <citation type="submission" date="2019-09" db="EMBL/GenBank/DDBJ databases">
        <title>Genome sequence of Rhodovastum atsumiense, a diverse member of the Acetobacteraceae family of non-sulfur purple photosynthetic bacteria.</title>
        <authorList>
            <person name="Meyer T."/>
            <person name="Kyndt J."/>
        </authorList>
    </citation>
    <scope>NUCLEOTIDE SEQUENCE [LARGE SCALE GENOMIC DNA]</scope>
    <source>
        <strain evidence="9 10">DSM 21279</strain>
    </source>
</reference>
<dbReference type="NCBIfam" id="TIGR01930">
    <property type="entry name" value="AcCoA-C-Actrans"/>
    <property type="match status" value="1"/>
</dbReference>
<dbReference type="InterPro" id="IPR002155">
    <property type="entry name" value="Thiolase"/>
</dbReference>
<dbReference type="Gene3D" id="3.40.47.10">
    <property type="match status" value="2"/>
</dbReference>
<feature type="region of interest" description="Disordered" evidence="5">
    <location>
        <begin position="117"/>
        <end position="144"/>
    </location>
</feature>
<gene>
    <name evidence="9" type="ORF">F1189_26485</name>
</gene>
<dbReference type="PROSITE" id="PS00737">
    <property type="entry name" value="THIOLASE_2"/>
    <property type="match status" value="1"/>
</dbReference>
<comment type="similarity">
    <text evidence="1 4">Belongs to the thiolase-like superfamily. Thiolase family.</text>
</comment>
<dbReference type="PANTHER" id="PTHR18919:SF107">
    <property type="entry name" value="ACETYL-COA ACETYLTRANSFERASE, CYTOSOLIC"/>
    <property type="match status" value="1"/>
</dbReference>
<evidence type="ECO:0000256" key="5">
    <source>
        <dbReference type="SAM" id="MobiDB-lite"/>
    </source>
</evidence>
<evidence type="ECO:0000256" key="4">
    <source>
        <dbReference type="RuleBase" id="RU003557"/>
    </source>
</evidence>
<sequence length="369" mass="37422">MSAWVIAARRTPVAPRHGAFARLEAAELAAPVIQALCAEAGDAGVDQVILGNALYGGGNPARVAALLAGLPETVPAMTIDTQCCGGLDAVLLAAALVSAGQARAVIAGGLESYSRAPIRQRRPRDPAEAPQSYARPPFTPWPERDPDMIEAAAGLAALRGVPRCGQEDYAIASHRRALGARHPELVPLAGLERDAFARPLTRRLCARLPVLAGDAAHGVTAATVAVEADAAAAVLVVDEALARRHPGRALRLLGGVRGAGDPVHPALAPIAAARALLARCEVAAERIAVSEIMEAFAVQAMACRDGIGLDPARCNRGGGALARGHPIGASGAILAVRLFHELQADAPGAVGLAAIAAAGGLGSALLLSA</sequence>
<dbReference type="InterPro" id="IPR016039">
    <property type="entry name" value="Thiolase-like"/>
</dbReference>
<dbReference type="OrthoDB" id="9764638at2"/>
<accession>A0A5M6IM83</accession>
<keyword evidence="10" id="KW-1185">Reference proteome</keyword>
<dbReference type="PANTHER" id="PTHR18919">
    <property type="entry name" value="ACETYL-COA C-ACYLTRANSFERASE"/>
    <property type="match status" value="1"/>
</dbReference>
<keyword evidence="6" id="KW-0472">Membrane</keyword>
<protein>
    <submittedName>
        <fullName evidence="9">Acetyl-CoA C-acyltransferase</fullName>
        <ecNumber evidence="9">2.3.1.16</ecNumber>
    </submittedName>
</protein>
<dbReference type="Pfam" id="PF00108">
    <property type="entry name" value="Thiolase_N"/>
    <property type="match status" value="1"/>
</dbReference>
<keyword evidence="3 4" id="KW-0012">Acyltransferase</keyword>